<dbReference type="InterPro" id="IPR003439">
    <property type="entry name" value="ABC_transporter-like_ATP-bd"/>
</dbReference>
<gene>
    <name evidence="5" type="primary">natA</name>
    <name evidence="5" type="ORF">SCHRY_v1c04850</name>
</gene>
<evidence type="ECO:0000256" key="3">
    <source>
        <dbReference type="ARBA" id="ARBA00022840"/>
    </source>
</evidence>
<sequence length="331" mass="38385">MNKLILQTKKSNNDNDYAIYVKQFKQFFKAMIIGPFNFKVTSGKMHAIIGASGSGKTVFIKSLIGGYAKHYGIIKILGKDIKDLEVKKKIGYVPEFITFPEKISAYNFLKFMGFSNGVYGQELKHRIRTLMMSLGLWEHRNKDVNSFSSGMKKRVMIIQGIVHNPDILILDEPEAGLDIANRKKVIKYLKFLTLKGKTVFFSSHLLDEIKDYIDEYTFVINGRQIQTGTLDHLDINKTYYIVVDNNKKFLQFFAANNVKNWYDKDTKRINFVIQNPLHLQFVTKFAEQQEIKIFKIGQTEFSFDFLIKKDNLIKLEQKQLAIKQNSKNESD</sequence>
<dbReference type="eggNOG" id="COG1131">
    <property type="taxonomic scope" value="Bacteria"/>
</dbReference>
<reference evidence="5 6" key="1">
    <citation type="journal article" date="2013" name="Genome Biol. Evol.">
        <title>Complete genomes of two dipteran-associated spiroplasmas provided insights into the origin, dynamics, and impacts of viral invasion in spiroplasma.</title>
        <authorList>
            <person name="Ku C."/>
            <person name="Lo W.S."/>
            <person name="Chen L.L."/>
            <person name="Kuo C.H."/>
        </authorList>
    </citation>
    <scope>NUCLEOTIDE SEQUENCE [LARGE SCALE GENOMIC DNA]</scope>
    <source>
        <strain evidence="5 6">DF-1</strain>
    </source>
</reference>
<protein>
    <submittedName>
        <fullName evidence="5">Na+ ABC transporter ATP-binding protein</fullName>
    </submittedName>
</protein>
<keyword evidence="6" id="KW-1185">Reference proteome</keyword>
<dbReference type="InterPro" id="IPR027417">
    <property type="entry name" value="P-loop_NTPase"/>
</dbReference>
<dbReference type="PROSITE" id="PS50893">
    <property type="entry name" value="ABC_TRANSPORTER_2"/>
    <property type="match status" value="1"/>
</dbReference>
<dbReference type="InterPro" id="IPR051782">
    <property type="entry name" value="ABC_Transporter_VariousFunc"/>
</dbReference>
<evidence type="ECO:0000256" key="2">
    <source>
        <dbReference type="ARBA" id="ARBA00022741"/>
    </source>
</evidence>
<dbReference type="SUPFAM" id="SSF52540">
    <property type="entry name" value="P-loop containing nucleoside triphosphate hydrolases"/>
    <property type="match status" value="1"/>
</dbReference>
<dbReference type="PANTHER" id="PTHR42939">
    <property type="entry name" value="ABC TRANSPORTER ATP-BINDING PROTEIN ALBC-RELATED"/>
    <property type="match status" value="1"/>
</dbReference>
<dbReference type="InterPro" id="IPR017871">
    <property type="entry name" value="ABC_transporter-like_CS"/>
</dbReference>
<dbReference type="OrthoDB" id="9779029at2"/>
<dbReference type="PROSITE" id="PS00211">
    <property type="entry name" value="ABC_TRANSPORTER_1"/>
    <property type="match status" value="1"/>
</dbReference>
<dbReference type="Gene3D" id="3.40.50.300">
    <property type="entry name" value="P-loop containing nucleotide triphosphate hydrolases"/>
    <property type="match status" value="1"/>
</dbReference>
<dbReference type="PANTHER" id="PTHR42939:SF1">
    <property type="entry name" value="ABC TRANSPORTER ATP-BINDING PROTEIN ALBC-RELATED"/>
    <property type="match status" value="1"/>
</dbReference>
<evidence type="ECO:0000313" key="6">
    <source>
        <dbReference type="Proteomes" id="UP000013964"/>
    </source>
</evidence>
<dbReference type="CDD" id="cd03230">
    <property type="entry name" value="ABC_DR_subfamily_A"/>
    <property type="match status" value="1"/>
</dbReference>
<dbReference type="Proteomes" id="UP000013964">
    <property type="component" value="Chromosome"/>
</dbReference>
<dbReference type="STRING" id="1276227.SCHRY_v1c04850"/>
<dbReference type="InterPro" id="IPR003593">
    <property type="entry name" value="AAA+_ATPase"/>
</dbReference>
<proteinExistence type="predicted"/>
<dbReference type="GO" id="GO:0016887">
    <property type="term" value="F:ATP hydrolysis activity"/>
    <property type="evidence" value="ECO:0007669"/>
    <property type="project" value="InterPro"/>
</dbReference>
<evidence type="ECO:0000259" key="4">
    <source>
        <dbReference type="PROSITE" id="PS50893"/>
    </source>
</evidence>
<organism evidence="5 6">
    <name type="scientific">Spiroplasma chrysopicola DF-1</name>
    <dbReference type="NCBI Taxonomy" id="1276227"/>
    <lineage>
        <taxon>Bacteria</taxon>
        <taxon>Bacillati</taxon>
        <taxon>Mycoplasmatota</taxon>
        <taxon>Mollicutes</taxon>
        <taxon>Entomoplasmatales</taxon>
        <taxon>Spiroplasmataceae</taxon>
        <taxon>Spiroplasma</taxon>
    </lineage>
</organism>
<dbReference type="KEGG" id="scr:SCHRY_v1c04850"/>
<dbReference type="RefSeq" id="WP_016338889.1">
    <property type="nucleotide sequence ID" value="NC_021280.1"/>
</dbReference>
<dbReference type="PATRIC" id="fig|1276227.3.peg.486"/>
<dbReference type="SMART" id="SM00382">
    <property type="entry name" value="AAA"/>
    <property type="match status" value="1"/>
</dbReference>
<dbReference type="Pfam" id="PF00005">
    <property type="entry name" value="ABC_tran"/>
    <property type="match status" value="1"/>
</dbReference>
<keyword evidence="3 5" id="KW-0067">ATP-binding</keyword>
<evidence type="ECO:0000313" key="5">
    <source>
        <dbReference type="EMBL" id="AGM25064.1"/>
    </source>
</evidence>
<dbReference type="EMBL" id="CP005077">
    <property type="protein sequence ID" value="AGM25064.1"/>
    <property type="molecule type" value="Genomic_DNA"/>
</dbReference>
<evidence type="ECO:0000256" key="1">
    <source>
        <dbReference type="ARBA" id="ARBA00022448"/>
    </source>
</evidence>
<keyword evidence="1" id="KW-0813">Transport</keyword>
<dbReference type="HOGENOM" id="CLU_000604_1_2_14"/>
<dbReference type="GO" id="GO:0005524">
    <property type="term" value="F:ATP binding"/>
    <property type="evidence" value="ECO:0007669"/>
    <property type="project" value="UniProtKB-KW"/>
</dbReference>
<keyword evidence="2" id="KW-0547">Nucleotide-binding</keyword>
<dbReference type="AlphaFoldDB" id="R4UAY3"/>
<accession>R4UAY3</accession>
<name>R4UAY3_9MOLU</name>
<feature type="domain" description="ABC transporter" evidence="4">
    <location>
        <begin position="18"/>
        <end position="246"/>
    </location>
</feature>